<evidence type="ECO:0000259" key="4">
    <source>
        <dbReference type="Pfam" id="PF00852"/>
    </source>
</evidence>
<reference evidence="5" key="1">
    <citation type="submission" date="2021-04" db="EMBL/GenBank/DDBJ databases">
        <title>Genome sequence of Woronichinia naegeliana from Washington state freshwater lake bloom.</title>
        <authorList>
            <person name="Dreher T.W."/>
        </authorList>
    </citation>
    <scope>NUCLEOTIDE SEQUENCE</scope>
    <source>
        <strain evidence="5">WA131</strain>
    </source>
</reference>
<dbReference type="PANTHER" id="PTHR11929">
    <property type="entry name" value="ALPHA- 1,3 -FUCOSYLTRANSFERASE"/>
    <property type="match status" value="1"/>
</dbReference>
<dbReference type="EMBL" id="CP073041">
    <property type="protein sequence ID" value="UXE62677.1"/>
    <property type="molecule type" value="Genomic_DNA"/>
</dbReference>
<dbReference type="SUPFAM" id="SSF53756">
    <property type="entry name" value="UDP-Glycosyltransferase/glycogen phosphorylase"/>
    <property type="match status" value="1"/>
</dbReference>
<evidence type="ECO:0000256" key="2">
    <source>
        <dbReference type="ARBA" id="ARBA00022676"/>
    </source>
</evidence>
<dbReference type="GO" id="GO:0016020">
    <property type="term" value="C:membrane"/>
    <property type="evidence" value="ECO:0007669"/>
    <property type="project" value="InterPro"/>
</dbReference>
<proteinExistence type="inferred from homology"/>
<feature type="domain" description="Fucosyltransferase C-terminal" evidence="4">
    <location>
        <begin position="124"/>
        <end position="227"/>
    </location>
</feature>
<dbReference type="InterPro" id="IPR001503">
    <property type="entry name" value="Glyco_trans_10"/>
</dbReference>
<evidence type="ECO:0000256" key="1">
    <source>
        <dbReference type="ARBA" id="ARBA00008919"/>
    </source>
</evidence>
<keyword evidence="3" id="KW-0808">Transferase</keyword>
<comment type="similarity">
    <text evidence="1">Belongs to the glycosyltransferase 10 family.</text>
</comment>
<dbReference type="GO" id="GO:0008417">
    <property type="term" value="F:fucosyltransferase activity"/>
    <property type="evidence" value="ECO:0007669"/>
    <property type="project" value="InterPro"/>
</dbReference>
<sequence length="315" mass="37074">MTLVRIIKNWDYPDLLRQTPDSLGRWEQIQFTCDDVEEADYVIILNGSLCNLEVKCVPENIWIIVQEPPTNDVKNWHFIPNHCNKMFTSDESKVGKNYVHSHPALPWHVNKTYNELLSYSTPIKSQNISWITSNKTFYDGHKKRLLFMEKLKNILDFDLYGKGFKEIPDKWTALTPYKYSFAIENFSNQYYWSEKIADCFLSWTMPIYYGCKNITHYFPKESLIQIDIDSDTVIEDIKLALSEKRWEKSLDAISYARTLVLNNYQLFPFITSHIISSENRRGAFHKPQKVVIPNQLESLSNGSFNWANILKQFKI</sequence>
<keyword evidence="2" id="KW-0328">Glycosyltransferase</keyword>
<evidence type="ECO:0000313" key="5">
    <source>
        <dbReference type="EMBL" id="UXE62677.1"/>
    </source>
</evidence>
<gene>
    <name evidence="5" type="ORF">KA717_08045</name>
</gene>
<dbReference type="InterPro" id="IPR055270">
    <property type="entry name" value="Glyco_tran_10_C"/>
</dbReference>
<dbReference type="KEGG" id="wna:KA717_08045"/>
<dbReference type="Proteomes" id="UP001065613">
    <property type="component" value="Chromosome"/>
</dbReference>
<protein>
    <submittedName>
        <fullName evidence="5">Glycosyltransferase family 10</fullName>
    </submittedName>
</protein>
<name>A0A977KZF8_9CYAN</name>
<dbReference type="Gene3D" id="3.40.50.11660">
    <property type="entry name" value="Glycosyl transferase family 10, C-terminal domain"/>
    <property type="match status" value="1"/>
</dbReference>
<accession>A0A977KZF8</accession>
<dbReference type="AlphaFoldDB" id="A0A977KZF8"/>
<organism evidence="5">
    <name type="scientific">Woronichinia naegeliana WA131</name>
    <dbReference type="NCBI Taxonomy" id="2824559"/>
    <lineage>
        <taxon>Bacteria</taxon>
        <taxon>Bacillati</taxon>
        <taxon>Cyanobacteriota</taxon>
        <taxon>Cyanophyceae</taxon>
        <taxon>Synechococcales</taxon>
        <taxon>Coelosphaeriaceae</taxon>
        <taxon>Woronichinia</taxon>
    </lineage>
</organism>
<dbReference type="Pfam" id="PF00852">
    <property type="entry name" value="Glyco_transf_10"/>
    <property type="match status" value="1"/>
</dbReference>
<evidence type="ECO:0000256" key="3">
    <source>
        <dbReference type="ARBA" id="ARBA00022679"/>
    </source>
</evidence>
<dbReference type="InterPro" id="IPR038577">
    <property type="entry name" value="GT10-like_C_sf"/>
</dbReference>
<dbReference type="PANTHER" id="PTHR11929:SF194">
    <property type="entry name" value="ALPHA-(1,3)-FUCOSYLTRANSFERASE 10"/>
    <property type="match status" value="1"/>
</dbReference>